<reference evidence="1 2" key="1">
    <citation type="submission" date="2020-03" db="EMBL/GenBank/DDBJ databases">
        <title>Spirochaetal bacteria isolated from arthropods constitute a novel genus Entomospira genus novum within the order Spirochaetales.</title>
        <authorList>
            <person name="Grana-Miraglia L."/>
            <person name="Sikutova S."/>
            <person name="Fingerle V."/>
            <person name="Sing A."/>
            <person name="Castillo-Ramirez S."/>
            <person name="Margos G."/>
            <person name="Rudolf I."/>
        </authorList>
    </citation>
    <scope>NUCLEOTIDE SEQUENCE [LARGE SCALE GENOMIC DNA]</scope>
    <source>
        <strain evidence="1 2">BR193</strain>
    </source>
</reference>
<organism evidence="1 2">
    <name type="scientific">Entomospira entomophila</name>
    <dbReference type="NCBI Taxonomy" id="2719988"/>
    <lineage>
        <taxon>Bacteria</taxon>
        <taxon>Pseudomonadati</taxon>
        <taxon>Spirochaetota</taxon>
        <taxon>Spirochaetia</taxon>
        <taxon>Spirochaetales</taxon>
        <taxon>Spirochaetaceae</taxon>
        <taxon>Entomospira</taxon>
    </lineage>
</organism>
<dbReference type="AlphaFoldDB" id="A0A968G9R5"/>
<evidence type="ECO:0000313" key="2">
    <source>
        <dbReference type="Proteomes" id="UP000711995"/>
    </source>
</evidence>
<proteinExistence type="predicted"/>
<dbReference type="EMBL" id="JAATLJ010000001">
    <property type="protein sequence ID" value="NIZ41195.1"/>
    <property type="molecule type" value="Genomic_DNA"/>
</dbReference>
<protein>
    <submittedName>
        <fullName evidence="1">Uncharacterized protein</fullName>
    </submittedName>
</protein>
<dbReference type="RefSeq" id="WP_167700763.1">
    <property type="nucleotide sequence ID" value="NZ_CP118174.1"/>
</dbReference>
<dbReference type="Proteomes" id="UP000711995">
    <property type="component" value="Unassembled WGS sequence"/>
</dbReference>
<accession>A0A968G9R5</accession>
<gene>
    <name evidence="1" type="ORF">HCT14_06725</name>
</gene>
<sequence length="303" mass="35203">MNRLRLLISVVLFQSVLGAQQVLRVDDLELYGERFFHALREGSVPRISGGMFDFYDLAHRFETMSVKDAKRIVKHHHKDRVNQYAVLASIVYRPMSNVFGITYDLSRVRDPQKFFTSAAGVELFLAIMNDYVTDDGKLDAQLLLSLLSLFEDSIIPEASAYIKSILMEYIVTYIVAHPFKKVEHRQQIIYRTMGILMFAYYPYQVSRDESAMMWQEAKNNPNNLIHKFGNMTYEKYHQVVTGTVNMMTTLANSGTTIQERTAFNQFLLKKIFDNNQESFVQTLNASRTFLRSDQFMVNIFLPY</sequence>
<name>A0A968G9R5_9SPIO</name>
<keyword evidence="2" id="KW-1185">Reference proteome</keyword>
<evidence type="ECO:0000313" key="1">
    <source>
        <dbReference type="EMBL" id="NIZ41195.1"/>
    </source>
</evidence>
<comment type="caution">
    <text evidence="1">The sequence shown here is derived from an EMBL/GenBank/DDBJ whole genome shotgun (WGS) entry which is preliminary data.</text>
</comment>